<organism evidence="2 3">
    <name type="scientific">Terrisporobacter othiniensis</name>
    <dbReference type="NCBI Taxonomy" id="1577792"/>
    <lineage>
        <taxon>Bacteria</taxon>
        <taxon>Bacillati</taxon>
        <taxon>Bacillota</taxon>
        <taxon>Clostridia</taxon>
        <taxon>Peptostreptococcales</taxon>
        <taxon>Peptostreptococcaceae</taxon>
        <taxon>Terrisporobacter</taxon>
    </lineage>
</organism>
<dbReference type="STRING" id="1577792.QX51_04945"/>
<evidence type="ECO:0008006" key="4">
    <source>
        <dbReference type="Google" id="ProtNLM"/>
    </source>
</evidence>
<evidence type="ECO:0000313" key="3">
    <source>
        <dbReference type="Proteomes" id="UP000031189"/>
    </source>
</evidence>
<dbReference type="EMBL" id="JWHR01000052">
    <property type="protein sequence ID" value="KHS58050.1"/>
    <property type="molecule type" value="Genomic_DNA"/>
</dbReference>
<protein>
    <recommendedName>
        <fullName evidence="4">N-terminal cleavage protein</fullName>
    </recommendedName>
</protein>
<comment type="caution">
    <text evidence="2">The sequence shown here is derived from an EMBL/GenBank/DDBJ whole genome shotgun (WGS) entry which is preliminary data.</text>
</comment>
<dbReference type="OrthoDB" id="1711166at2"/>
<sequence length="144" mass="16849">MTTLELIVTISIIVIMSSICFMKYEGDNYKIEFFAKELCSDIRYVRRENMLDNPNVYIRFISEDNKWSYILHRNKKEDKRVYLPKNVNLNFPIGQNNSLISFYTSGLYKNGGGTISINKGDNYKYITIVPVSGRVLYKEGIYEK</sequence>
<keyword evidence="1" id="KW-0812">Transmembrane</keyword>
<name>A0A0B3WTZ1_9FIRM</name>
<dbReference type="AlphaFoldDB" id="A0A0B3WTZ1"/>
<dbReference type="RefSeq" id="WP_039678795.1">
    <property type="nucleotide sequence ID" value="NZ_JWHR01000052.1"/>
</dbReference>
<dbReference type="Proteomes" id="UP000031189">
    <property type="component" value="Unassembled WGS sequence"/>
</dbReference>
<reference evidence="2 3" key="1">
    <citation type="submission" date="2014-12" db="EMBL/GenBank/DDBJ databases">
        <title>Draft genome sequence of Terrisporobacter sp. 08-306576, isolated from the blood culture of a bacteremia patient.</title>
        <authorList>
            <person name="Lund L.C."/>
            <person name="Sydenham T.V."/>
            <person name="Hogh S.V."/>
            <person name="Skov M.N."/>
            <person name="Kemp M."/>
            <person name="Justesen U.S."/>
        </authorList>
    </citation>
    <scope>NUCLEOTIDE SEQUENCE [LARGE SCALE GENOMIC DNA]</scope>
    <source>
        <strain evidence="2 3">08-306576</strain>
    </source>
</reference>
<accession>A0A0B3WTZ1</accession>
<evidence type="ECO:0000313" key="2">
    <source>
        <dbReference type="EMBL" id="KHS58050.1"/>
    </source>
</evidence>
<keyword evidence="3" id="KW-1185">Reference proteome</keyword>
<keyword evidence="1" id="KW-0472">Membrane</keyword>
<feature type="transmembrane region" description="Helical" evidence="1">
    <location>
        <begin position="6"/>
        <end position="24"/>
    </location>
</feature>
<evidence type="ECO:0000256" key="1">
    <source>
        <dbReference type="SAM" id="Phobius"/>
    </source>
</evidence>
<proteinExistence type="predicted"/>
<gene>
    <name evidence="2" type="ORF">QX51_04945</name>
</gene>
<keyword evidence="1" id="KW-1133">Transmembrane helix</keyword>